<evidence type="ECO:0000313" key="1">
    <source>
        <dbReference type="EMBL" id="MFH6604487.1"/>
    </source>
</evidence>
<reference evidence="1" key="1">
    <citation type="submission" date="2024-09" db="EMBL/GenBank/DDBJ databases">
        <authorList>
            <person name="Liu J."/>
        </authorList>
    </citation>
    <scope>NUCLEOTIDE SEQUENCE</scope>
    <source>
        <strain evidence="1">NBU2967</strain>
    </source>
</reference>
<keyword evidence="2" id="KW-1185">Reference proteome</keyword>
<protein>
    <submittedName>
        <fullName evidence="1">Threonine synthase</fullName>
        <ecNumber evidence="1">4.2.3.1</ecNumber>
    </submittedName>
</protein>
<comment type="caution">
    <text evidence="1">The sequence shown here is derived from an EMBL/GenBank/DDBJ whole genome shotgun (WGS) entry which is preliminary data.</text>
</comment>
<name>A0ACC7LR37_9FLAO</name>
<gene>
    <name evidence="1" type="primary">thrC</name>
    <name evidence="1" type="ORF">ACEZ3G_13435</name>
</gene>
<accession>A0ACC7LR37</accession>
<evidence type="ECO:0000313" key="2">
    <source>
        <dbReference type="Proteomes" id="UP001595191"/>
    </source>
</evidence>
<dbReference type="Proteomes" id="UP001595191">
    <property type="component" value="Unassembled WGS sequence"/>
</dbReference>
<proteinExistence type="predicted"/>
<keyword evidence="1" id="KW-0456">Lyase</keyword>
<dbReference type="EMBL" id="JBHFPV010000002">
    <property type="protein sequence ID" value="MFH6604487.1"/>
    <property type="molecule type" value="Genomic_DNA"/>
</dbReference>
<sequence>MKFYSLNSQAQKVPFKEAVIAGIAPDKGLYFPEFIEPLPDSFFERIEELSNTEIAFNAIHQFVSDDIPNDKLKEILTKILDFDFPVVEIEDNVATLELFHGPTMAFKDVGARFMAHCLGYFSEGENSQVTVLVATSGDTGGAVANGFLGVDGVKVVILYPSGKVSDIQERQLTTLGQNITALRVDGTFDDCQKMVKAAFLDKDLLAHMKLTSANSINVARWLPQLFYFLFAYKQAKSKGKEIVFSVPSGNFGNICAGIVAQKLGMPVKHFVAATNINDTVPEFMKTGEYRPKASSATISNAMDVGDPSNFVRIRHLYQDDFELLGKNLSSYSFSDAETKKALSHIHKTSGYLADPHGAVGYLGLKKYQENNPNNYGIFLETAHPVKFLPVVRKALGIVPEIPPQIQKVMDKEKKSIPIKVYDELKRYLLGR</sequence>
<dbReference type="EC" id="4.2.3.1" evidence="1"/>
<organism evidence="1 2">
    <name type="scientific">Meishania litoralis</name>
    <dbReference type="NCBI Taxonomy" id="3434685"/>
    <lineage>
        <taxon>Bacteria</taxon>
        <taxon>Pseudomonadati</taxon>
        <taxon>Bacteroidota</taxon>
        <taxon>Flavobacteriia</taxon>
        <taxon>Flavobacteriales</taxon>
        <taxon>Flavobacteriaceae</taxon>
        <taxon>Meishania</taxon>
    </lineage>
</organism>